<dbReference type="Pfam" id="PF14552">
    <property type="entry name" value="Tautomerase_2"/>
    <property type="match status" value="1"/>
</dbReference>
<accession>A0ABR5HJZ0</accession>
<sequence>MRRTAGPCYSIFDAEDFFAPQGATHYLSIEITLFAGRSLNTKRRLYRRVVDNVVTLRGIDPVRVLMLLREEPFDNWGMRNGHAAIDLRFDYMIEMNVRTRGDEPHLDTALLNDALPVAGVAFWANGEAVVMATADPALLTVRLRCGAVSKRQSGVAKRDMTRSRLF</sequence>
<name>A0ABR5HJZ0_9BURK</name>
<gene>
    <name evidence="1" type="ORF">BPMI_02749</name>
</gene>
<dbReference type="InterPro" id="IPR014347">
    <property type="entry name" value="Tautomerase/MIF_sf"/>
</dbReference>
<dbReference type="EMBL" id="LELG01000464">
    <property type="protein sequence ID" value="KMQ72790.1"/>
    <property type="molecule type" value="Genomic_DNA"/>
</dbReference>
<proteinExistence type="predicted"/>
<reference evidence="1 2" key="1">
    <citation type="submission" date="2015-06" db="EMBL/GenBank/DDBJ databases">
        <title>Comparative genomics of Burkholderia leaf nodule symbionts.</title>
        <authorList>
            <person name="Carlier A."/>
            <person name="Eberl L."/>
            <person name="Pinto-Carbo M."/>
        </authorList>
    </citation>
    <scope>NUCLEOTIDE SEQUENCE [LARGE SCALE GENOMIC DNA]</scope>
    <source>
        <strain evidence="1 2">UZHbot3</strain>
    </source>
</reference>
<keyword evidence="2" id="KW-1185">Reference proteome</keyword>
<dbReference type="Proteomes" id="UP000242951">
    <property type="component" value="Unassembled WGS sequence"/>
</dbReference>
<protein>
    <recommendedName>
        <fullName evidence="3">Tautomerase</fullName>
    </recommendedName>
</protein>
<dbReference type="InterPro" id="IPR037479">
    <property type="entry name" value="Tauto_MSAD"/>
</dbReference>
<evidence type="ECO:0000313" key="2">
    <source>
        <dbReference type="Proteomes" id="UP000242951"/>
    </source>
</evidence>
<dbReference type="Gene3D" id="3.30.429.10">
    <property type="entry name" value="Macrophage Migration Inhibitory Factor"/>
    <property type="match status" value="1"/>
</dbReference>
<dbReference type="SUPFAM" id="SSF55331">
    <property type="entry name" value="Tautomerase/MIF"/>
    <property type="match status" value="1"/>
</dbReference>
<organism evidence="1 2">
    <name type="scientific">Candidatus Burkholderia pumila</name>
    <dbReference type="NCBI Taxonomy" id="1090375"/>
    <lineage>
        <taxon>Bacteria</taxon>
        <taxon>Pseudomonadati</taxon>
        <taxon>Pseudomonadota</taxon>
        <taxon>Betaproteobacteria</taxon>
        <taxon>Burkholderiales</taxon>
        <taxon>Burkholderiaceae</taxon>
        <taxon>Burkholderia</taxon>
    </lineage>
</organism>
<evidence type="ECO:0000313" key="1">
    <source>
        <dbReference type="EMBL" id="KMQ72790.1"/>
    </source>
</evidence>
<evidence type="ECO:0008006" key="3">
    <source>
        <dbReference type="Google" id="ProtNLM"/>
    </source>
</evidence>
<comment type="caution">
    <text evidence="1">The sequence shown here is derived from an EMBL/GenBank/DDBJ whole genome shotgun (WGS) entry which is preliminary data.</text>
</comment>